<protein>
    <submittedName>
        <fullName evidence="2">Uncharacterized protein</fullName>
    </submittedName>
</protein>
<evidence type="ECO:0000313" key="2">
    <source>
        <dbReference type="EMBL" id="MCW6508194.1"/>
    </source>
</evidence>
<reference evidence="2" key="1">
    <citation type="submission" date="2022-05" db="EMBL/GenBank/DDBJ databases">
        <authorList>
            <person name="Pankratov T."/>
        </authorList>
    </citation>
    <scope>NUCLEOTIDE SEQUENCE</scope>
    <source>
        <strain evidence="2">BP6-180914</strain>
    </source>
</reference>
<accession>A0AA42CIB7</accession>
<gene>
    <name evidence="2" type="ORF">M8523_09185</name>
</gene>
<dbReference type="RefSeq" id="WP_282584566.1">
    <property type="nucleotide sequence ID" value="NZ_JAMOIM010000005.1"/>
</dbReference>
<evidence type="ECO:0000256" key="1">
    <source>
        <dbReference type="SAM" id="Phobius"/>
    </source>
</evidence>
<keyword evidence="1" id="KW-0812">Transmembrane</keyword>
<dbReference type="Proteomes" id="UP001165667">
    <property type="component" value="Unassembled WGS sequence"/>
</dbReference>
<evidence type="ECO:0000313" key="3">
    <source>
        <dbReference type="Proteomes" id="UP001165667"/>
    </source>
</evidence>
<keyword evidence="1" id="KW-1133">Transmembrane helix</keyword>
<keyword evidence="1" id="KW-0472">Membrane</keyword>
<sequence length="120" mass="13378">MNWESMLMPVNAVVLAAIGGVGGYFTLRAATNGHTRRIDVLEGRATRAEADLAAHKDFASNNYVRTGAIDRLEQSLTRLLTAMFEPVAQRLSGVEHQVRGMDTKLDRRINQVLQKRRGEE</sequence>
<dbReference type="EMBL" id="JAMOIM010000005">
    <property type="protein sequence ID" value="MCW6508194.1"/>
    <property type="molecule type" value="Genomic_DNA"/>
</dbReference>
<dbReference type="AlphaFoldDB" id="A0AA42CIB7"/>
<name>A0AA42CIB7_9HYPH</name>
<feature type="transmembrane region" description="Helical" evidence="1">
    <location>
        <begin position="6"/>
        <end position="27"/>
    </location>
</feature>
<comment type="caution">
    <text evidence="2">The sequence shown here is derived from an EMBL/GenBank/DDBJ whole genome shotgun (WGS) entry which is preliminary data.</text>
</comment>
<organism evidence="2 3">
    <name type="scientific">Lichenifustis flavocetrariae</name>
    <dbReference type="NCBI Taxonomy" id="2949735"/>
    <lineage>
        <taxon>Bacteria</taxon>
        <taxon>Pseudomonadati</taxon>
        <taxon>Pseudomonadota</taxon>
        <taxon>Alphaproteobacteria</taxon>
        <taxon>Hyphomicrobiales</taxon>
        <taxon>Lichenihabitantaceae</taxon>
        <taxon>Lichenifustis</taxon>
    </lineage>
</organism>
<keyword evidence="3" id="KW-1185">Reference proteome</keyword>
<proteinExistence type="predicted"/>